<organism evidence="1 2">
    <name type="scientific">Portunus trituberculatus</name>
    <name type="common">Swimming crab</name>
    <name type="synonym">Neptunus trituberculatus</name>
    <dbReference type="NCBI Taxonomy" id="210409"/>
    <lineage>
        <taxon>Eukaryota</taxon>
        <taxon>Metazoa</taxon>
        <taxon>Ecdysozoa</taxon>
        <taxon>Arthropoda</taxon>
        <taxon>Crustacea</taxon>
        <taxon>Multicrustacea</taxon>
        <taxon>Malacostraca</taxon>
        <taxon>Eumalacostraca</taxon>
        <taxon>Eucarida</taxon>
        <taxon>Decapoda</taxon>
        <taxon>Pleocyemata</taxon>
        <taxon>Brachyura</taxon>
        <taxon>Eubrachyura</taxon>
        <taxon>Portunoidea</taxon>
        <taxon>Portunidae</taxon>
        <taxon>Portuninae</taxon>
        <taxon>Portunus</taxon>
    </lineage>
</organism>
<gene>
    <name evidence="1" type="ORF">E2C01_099858</name>
</gene>
<protein>
    <submittedName>
        <fullName evidence="1">Uncharacterized protein</fullName>
    </submittedName>
</protein>
<comment type="caution">
    <text evidence="1">The sequence shown here is derived from an EMBL/GenBank/DDBJ whole genome shotgun (WGS) entry which is preliminary data.</text>
</comment>
<evidence type="ECO:0000313" key="1">
    <source>
        <dbReference type="EMBL" id="MPD04184.1"/>
    </source>
</evidence>
<reference evidence="1 2" key="1">
    <citation type="submission" date="2019-05" db="EMBL/GenBank/DDBJ databases">
        <title>Another draft genome of Portunus trituberculatus and its Hox gene families provides insights of decapod evolution.</title>
        <authorList>
            <person name="Jeong J.-H."/>
            <person name="Song I."/>
            <person name="Kim S."/>
            <person name="Choi T."/>
            <person name="Kim D."/>
            <person name="Ryu S."/>
            <person name="Kim W."/>
        </authorList>
    </citation>
    <scope>NUCLEOTIDE SEQUENCE [LARGE SCALE GENOMIC DNA]</scope>
    <source>
        <tissue evidence="1">Muscle</tissue>
    </source>
</reference>
<keyword evidence="2" id="KW-1185">Reference proteome</keyword>
<proteinExistence type="predicted"/>
<dbReference type="EMBL" id="VSRR010139785">
    <property type="protein sequence ID" value="MPD04184.1"/>
    <property type="molecule type" value="Genomic_DNA"/>
</dbReference>
<evidence type="ECO:0000313" key="2">
    <source>
        <dbReference type="Proteomes" id="UP000324222"/>
    </source>
</evidence>
<dbReference type="Proteomes" id="UP000324222">
    <property type="component" value="Unassembled WGS sequence"/>
</dbReference>
<sequence length="64" mass="6749">MGVFGRSHQASNTRLTGSITSSSVTAAVAGHTDRSPFVASRLTVLCCAVLRPPQHNNATRLLDL</sequence>
<accession>A0A5B7KBT7</accession>
<name>A0A5B7KBT7_PORTR</name>
<dbReference type="AlphaFoldDB" id="A0A5B7KBT7"/>